<dbReference type="InterPro" id="IPR019440">
    <property type="entry name" value="MAU2"/>
</dbReference>
<dbReference type="AlphaFoldDB" id="A0A6H0Y6D2"/>
<dbReference type="GO" id="GO:0051301">
    <property type="term" value="P:cell division"/>
    <property type="evidence" value="ECO:0007669"/>
    <property type="project" value="UniProtKB-KW"/>
</dbReference>
<reference evidence="9 10" key="1">
    <citation type="journal article" date="2016" name="Sci. Rep.">
        <title>Peltaster fructicola genome reveals evolution from an invasive phytopathogen to an ectophytic parasite.</title>
        <authorList>
            <person name="Xu C."/>
            <person name="Chen H."/>
            <person name="Gleason M.L."/>
            <person name="Xu J.R."/>
            <person name="Liu H."/>
            <person name="Zhang R."/>
            <person name="Sun G."/>
        </authorList>
    </citation>
    <scope>NUCLEOTIDE SEQUENCE [LARGE SCALE GENOMIC DNA]</scope>
    <source>
        <strain evidence="9 10">LNHT1506</strain>
    </source>
</reference>
<dbReference type="PANTHER" id="PTHR21394">
    <property type="entry name" value="MAU2 CHROMATID COHESION FACTOR HOMOLOG"/>
    <property type="match status" value="1"/>
</dbReference>
<dbReference type="OrthoDB" id="5565328at2759"/>
<evidence type="ECO:0000256" key="3">
    <source>
        <dbReference type="ARBA" id="ARBA00022618"/>
    </source>
</evidence>
<evidence type="ECO:0000256" key="7">
    <source>
        <dbReference type="ARBA" id="ARBA00023306"/>
    </source>
</evidence>
<evidence type="ECO:0000256" key="1">
    <source>
        <dbReference type="ARBA" id="ARBA00004123"/>
    </source>
</evidence>
<evidence type="ECO:0000256" key="6">
    <source>
        <dbReference type="ARBA" id="ARBA00023242"/>
    </source>
</evidence>
<keyword evidence="7" id="KW-0131">Cell cycle</keyword>
<evidence type="ECO:0008006" key="11">
    <source>
        <dbReference type="Google" id="ProtNLM"/>
    </source>
</evidence>
<feature type="region of interest" description="Disordered" evidence="8">
    <location>
        <begin position="161"/>
        <end position="289"/>
    </location>
</feature>
<dbReference type="GO" id="GO:0007059">
    <property type="term" value="P:chromosome segregation"/>
    <property type="evidence" value="ECO:0007669"/>
    <property type="project" value="UniProtKB-KW"/>
</dbReference>
<dbReference type="GO" id="GO:0005634">
    <property type="term" value="C:nucleus"/>
    <property type="evidence" value="ECO:0007669"/>
    <property type="project" value="UniProtKB-SubCell"/>
</dbReference>
<keyword evidence="10" id="KW-1185">Reference proteome</keyword>
<feature type="compositionally biased region" description="Polar residues" evidence="8">
    <location>
        <begin position="263"/>
        <end position="289"/>
    </location>
</feature>
<gene>
    <name evidence="9" type="ORF">AMS68_007677</name>
</gene>
<accession>A0A6H0Y6D2</accession>
<feature type="compositionally biased region" description="Polar residues" evidence="8">
    <location>
        <begin position="161"/>
        <end position="173"/>
    </location>
</feature>
<feature type="region of interest" description="Disordered" evidence="8">
    <location>
        <begin position="1"/>
        <end position="45"/>
    </location>
</feature>
<evidence type="ECO:0000256" key="8">
    <source>
        <dbReference type="SAM" id="MobiDB-lite"/>
    </source>
</evidence>
<evidence type="ECO:0000313" key="10">
    <source>
        <dbReference type="Proteomes" id="UP000503462"/>
    </source>
</evidence>
<feature type="compositionally biased region" description="Low complexity" evidence="8">
    <location>
        <begin position="218"/>
        <end position="232"/>
    </location>
</feature>
<name>A0A6H0Y6D2_9PEZI</name>
<keyword evidence="5" id="KW-0159">Chromosome partition</keyword>
<evidence type="ECO:0000313" key="9">
    <source>
        <dbReference type="EMBL" id="QIX02160.1"/>
    </source>
</evidence>
<feature type="compositionally biased region" description="Low complexity" evidence="8">
    <location>
        <begin position="17"/>
        <end position="39"/>
    </location>
</feature>
<evidence type="ECO:0000256" key="4">
    <source>
        <dbReference type="ARBA" id="ARBA00022776"/>
    </source>
</evidence>
<dbReference type="GO" id="GO:0007064">
    <property type="term" value="P:mitotic sister chromatid cohesion"/>
    <property type="evidence" value="ECO:0007669"/>
    <property type="project" value="InterPro"/>
</dbReference>
<protein>
    <recommendedName>
        <fullName evidence="11">Cohesin loading factor</fullName>
    </recommendedName>
</protein>
<proteinExistence type="inferred from homology"/>
<dbReference type="EMBL" id="CP051143">
    <property type="protein sequence ID" value="QIX02160.1"/>
    <property type="molecule type" value="Genomic_DNA"/>
</dbReference>
<dbReference type="Pfam" id="PF10345">
    <property type="entry name" value="Cohesin_load"/>
    <property type="match status" value="1"/>
</dbReference>
<sequence>MSRSSQGYGNTSGGYDYAQQQAHAPHSQQYAHHQQSDAQNGYTYGQARVDASQYRDQFSTTPLPAATHQSQPQHQSWQQNNNLFQEQFYTAHTSPHYNQGTNSSVHASTFQHHGHPAAQSWAQPPPYATQHAQTVASSHQTASYPSPVHMQHQNFHNNYAGQQNLSYHPSRSQQTDHNRNQYMGSAPTFTSPRVSQPDAMTAAHQSRKPMLQPQSVNQQPKPTQPQPLKQAQIPPKTPSLVQDQPHLSKRRKSNDGTALPQHLSISSSHQLARSTTTPSHARLSQGSSTKAHDAELCTVLLALADEYVEAAYSMTVDSNDNQEYQRLIATAIACLESALTSFRQTDVRRESNIRLKLAALIFEETENSDQAEDILGKGIANCERARLPDLRYTMQYLHIQILHSKIPKAAIKAVDKLIDEVGVQKLTHWSFAFRYLKFSLSLGDASVDAVALLRQLTQINELARAHHRVALSCLTSCFETMIGLRTNTTESLELAQRSLADIRSYQLNPDLERLPQLRAMICHLDLACHIAHFSADQMRTAMHVMRVEQDNLSIAKGWQGDGSYVVPLGIKGGESLVLDTPGIFSATETGDIGLKFNWITKGAMLTIGYVLMGMSLLPRNGETLKSEIFFREALKINAVEPSSSESQKAVQEGQPKSAFGPLHAVQEAERQQGSAQAAIKFIMACSFAARAKYGEAVTLLKEFNQEKARDGPQGDIDRARLKFLTASCLQGSGELRKALELYSPLLHDFDAEKKTLPLLKDIQVLAIINSVHILRIMQPDWRDRTETLLKSVEAHCLAHPNKAFASVYHIIESTTAPAHTTIGDVKKTLNHALVPAQAVKNKQLLALIMNMMSETFFTDLVGAQAKSSSNAGRTLAKQSGDELWVAVGSGMLRDTLERSGHLEEAMDANAQARSAIDTLPRAVKASLGLG</sequence>
<feature type="compositionally biased region" description="Polar residues" evidence="8">
    <location>
        <begin position="180"/>
        <end position="194"/>
    </location>
</feature>
<evidence type="ECO:0000256" key="5">
    <source>
        <dbReference type="ARBA" id="ARBA00022829"/>
    </source>
</evidence>
<dbReference type="Proteomes" id="UP000503462">
    <property type="component" value="Chromosome 5"/>
</dbReference>
<organism evidence="9 10">
    <name type="scientific">Peltaster fructicola</name>
    <dbReference type="NCBI Taxonomy" id="286661"/>
    <lineage>
        <taxon>Eukaryota</taxon>
        <taxon>Fungi</taxon>
        <taxon>Dikarya</taxon>
        <taxon>Ascomycota</taxon>
        <taxon>Pezizomycotina</taxon>
        <taxon>Dothideomycetes</taxon>
        <taxon>Dothideomycetes incertae sedis</taxon>
        <taxon>Peltaster</taxon>
    </lineage>
</organism>
<keyword evidence="4" id="KW-0498">Mitosis</keyword>
<keyword evidence="6" id="KW-0539">Nucleus</keyword>
<keyword evidence="3" id="KW-0132">Cell division</keyword>
<evidence type="ECO:0000256" key="2">
    <source>
        <dbReference type="ARBA" id="ARBA00008585"/>
    </source>
</evidence>
<comment type="similarity">
    <text evidence="2">Belongs to the SCC4/mau-2 family.</text>
</comment>
<comment type="subcellular location">
    <subcellularLocation>
        <location evidence="1">Nucleus</location>
    </subcellularLocation>
</comment>